<organism evidence="9 10">
    <name type="scientific">Diaporthe eres</name>
    <name type="common">Phomopsis oblonga</name>
    <dbReference type="NCBI Taxonomy" id="83184"/>
    <lineage>
        <taxon>Eukaryota</taxon>
        <taxon>Fungi</taxon>
        <taxon>Dikarya</taxon>
        <taxon>Ascomycota</taxon>
        <taxon>Pezizomycotina</taxon>
        <taxon>Sordariomycetes</taxon>
        <taxon>Sordariomycetidae</taxon>
        <taxon>Diaporthales</taxon>
        <taxon>Diaporthaceae</taxon>
        <taxon>Diaporthe</taxon>
        <taxon>Diaporthe eres species complex</taxon>
    </lineage>
</organism>
<evidence type="ECO:0000256" key="5">
    <source>
        <dbReference type="ARBA" id="ARBA00023002"/>
    </source>
</evidence>
<dbReference type="Pfam" id="PF00067">
    <property type="entry name" value="p450"/>
    <property type="match status" value="1"/>
</dbReference>
<keyword evidence="6" id="KW-0408">Iron</keyword>
<evidence type="ECO:0000256" key="7">
    <source>
        <dbReference type="ARBA" id="ARBA00023033"/>
    </source>
</evidence>
<name>A0ABR1P306_DIAER</name>
<dbReference type="Proteomes" id="UP001430848">
    <property type="component" value="Unassembled WGS sequence"/>
</dbReference>
<keyword evidence="10" id="KW-1185">Reference proteome</keyword>
<feature type="transmembrane region" description="Helical" evidence="8">
    <location>
        <begin position="14"/>
        <end position="32"/>
    </location>
</feature>
<dbReference type="InterPro" id="IPR001128">
    <property type="entry name" value="Cyt_P450"/>
</dbReference>
<evidence type="ECO:0000313" key="10">
    <source>
        <dbReference type="Proteomes" id="UP001430848"/>
    </source>
</evidence>
<keyword evidence="8" id="KW-1133">Transmembrane helix</keyword>
<dbReference type="PRINTS" id="PR00465">
    <property type="entry name" value="EP450IV"/>
</dbReference>
<comment type="caution">
    <text evidence="9">The sequence shown here is derived from an EMBL/GenBank/DDBJ whole genome shotgun (WGS) entry which is preliminary data.</text>
</comment>
<dbReference type="InterPro" id="IPR036396">
    <property type="entry name" value="Cyt_P450_sf"/>
</dbReference>
<dbReference type="PANTHER" id="PTHR46206:SF1">
    <property type="entry name" value="P450, PUTATIVE (EUROFUNG)-RELATED"/>
    <property type="match status" value="1"/>
</dbReference>
<comment type="cofactor">
    <cofactor evidence="1">
        <name>heme</name>
        <dbReference type="ChEBI" id="CHEBI:30413"/>
    </cofactor>
</comment>
<evidence type="ECO:0000313" key="9">
    <source>
        <dbReference type="EMBL" id="KAK7725206.1"/>
    </source>
</evidence>
<keyword evidence="7" id="KW-0503">Monooxygenase</keyword>
<keyword evidence="8" id="KW-0812">Transmembrane</keyword>
<protein>
    <recommendedName>
        <fullName evidence="11">Ent-kaurene oxidase</fullName>
    </recommendedName>
</protein>
<evidence type="ECO:0000256" key="4">
    <source>
        <dbReference type="ARBA" id="ARBA00022723"/>
    </source>
</evidence>
<reference evidence="9 10" key="1">
    <citation type="submission" date="2024-02" db="EMBL/GenBank/DDBJ databases">
        <title>De novo assembly and annotation of 12 fungi associated with fruit tree decline syndrome in Ontario, Canada.</title>
        <authorList>
            <person name="Sulman M."/>
            <person name="Ellouze W."/>
            <person name="Ilyukhin E."/>
        </authorList>
    </citation>
    <scope>NUCLEOTIDE SEQUENCE [LARGE SCALE GENOMIC DNA]</scope>
    <source>
        <strain evidence="9 10">M169</strain>
    </source>
</reference>
<dbReference type="EMBL" id="JAKNSF020000052">
    <property type="protein sequence ID" value="KAK7725206.1"/>
    <property type="molecule type" value="Genomic_DNA"/>
</dbReference>
<evidence type="ECO:0000256" key="2">
    <source>
        <dbReference type="ARBA" id="ARBA00010617"/>
    </source>
</evidence>
<keyword evidence="3" id="KW-0349">Heme</keyword>
<evidence type="ECO:0000256" key="1">
    <source>
        <dbReference type="ARBA" id="ARBA00001971"/>
    </source>
</evidence>
<dbReference type="Gene3D" id="1.10.630.10">
    <property type="entry name" value="Cytochrome P450"/>
    <property type="match status" value="1"/>
</dbReference>
<dbReference type="InterPro" id="IPR002403">
    <property type="entry name" value="Cyt_P450_E_grp-IV"/>
</dbReference>
<dbReference type="CDD" id="cd11041">
    <property type="entry name" value="CYP503A1-like"/>
    <property type="match status" value="1"/>
</dbReference>
<evidence type="ECO:0000256" key="8">
    <source>
        <dbReference type="SAM" id="Phobius"/>
    </source>
</evidence>
<keyword evidence="4" id="KW-0479">Metal-binding</keyword>
<evidence type="ECO:0000256" key="3">
    <source>
        <dbReference type="ARBA" id="ARBA00022617"/>
    </source>
</evidence>
<evidence type="ECO:0000256" key="6">
    <source>
        <dbReference type="ARBA" id="ARBA00023004"/>
    </source>
</evidence>
<accession>A0ABR1P306</accession>
<dbReference type="SUPFAM" id="SSF48264">
    <property type="entry name" value="Cytochrome P450"/>
    <property type="match status" value="1"/>
</dbReference>
<dbReference type="PANTHER" id="PTHR46206">
    <property type="entry name" value="CYTOCHROME P450"/>
    <property type="match status" value="1"/>
</dbReference>
<evidence type="ECO:0008006" key="11">
    <source>
        <dbReference type="Google" id="ProtNLM"/>
    </source>
</evidence>
<comment type="similarity">
    <text evidence="2">Belongs to the cytochrome P450 family.</text>
</comment>
<keyword evidence="8" id="KW-0472">Membrane</keyword>
<keyword evidence="5" id="KW-0560">Oxidoreductase</keyword>
<proteinExistence type="inferred from homology"/>
<gene>
    <name evidence="9" type="ORF">SLS63_008323</name>
</gene>
<sequence>MAAYDLVELLQRPAVFTPALVAVAYIIYRLFLQPSRLPDLPVLNARKGEWFSHYRAMWRNTKDFKAACVLARTQYRDQPCIVPILGARPMVLLPASNTKFIIDNPENVLSLHESAMDSLQSDYTMGERLIREPVHHPLIVTTLTNQTGNLIPDLAEETENSLDELWGTDTGGWRDVCVYTSLQKSIGRVTNRIFVGKPVCRDPELLKQGIALAMDIPLSSQLLRLFPEFVRPLAAPLLMIPNRLHQRAFFKVLRPTIEQRLREYDERHRDPEKNKALGPEPNDFLQWLVNQAKEMGDPFHMKPSTLALRVQVLNFASIHTSSFAITGAVLDLVASKREIIEELRDEIRTVLAAHGGKWNKRALAQMEKLDSCFRESQRVNSFVTLGLGRRVVARDGVTTPEGLHIPRGNQVCVPGYAMHHDPEVYEAPDEFRPFRFSDMRKAAEGDGAATAEDKEAAQASYLSRARKQWATTTTDFLGFGHGRGACPGRFFAAAELKLMLAHLILNYDFEMMEKRPRNMWFALNRVPPMEQTIRVKRRAAA</sequence>